<evidence type="ECO:0000313" key="3">
    <source>
        <dbReference type="Proteomes" id="UP000001548"/>
    </source>
</evidence>
<reference evidence="2 3" key="1">
    <citation type="journal article" date="2007" name="Science">
        <title>Genomic minimalism in the early diverging intestinal parasite Giardia lamblia.</title>
        <authorList>
            <person name="Morrison H.G."/>
            <person name="McArthur A.G."/>
            <person name="Gillin F.D."/>
            <person name="Aley S.B."/>
            <person name="Adam R.D."/>
            <person name="Olsen G.J."/>
            <person name="Best A.A."/>
            <person name="Cande W.Z."/>
            <person name="Chen F."/>
            <person name="Cipriano M.J."/>
            <person name="Davids B.J."/>
            <person name="Dawson S.C."/>
            <person name="Elmendorf H.G."/>
            <person name="Hehl A.B."/>
            <person name="Holder M.E."/>
            <person name="Huse S.M."/>
            <person name="Kim U.U."/>
            <person name="Lasek-Nesselquist E."/>
            <person name="Manning G."/>
            <person name="Nigam A."/>
            <person name="Nixon J.E."/>
            <person name="Palm D."/>
            <person name="Passamaneck N.E."/>
            <person name="Prabhu A."/>
            <person name="Reich C.I."/>
            <person name="Reiner D.S."/>
            <person name="Samuelson J."/>
            <person name="Svard S.G."/>
            <person name="Sogin M.L."/>
        </authorList>
    </citation>
    <scope>NUCLEOTIDE SEQUENCE [LARGE SCALE GENOMIC DNA]</scope>
    <source>
        <strain evidence="2 3">WB C6</strain>
    </source>
</reference>
<protein>
    <submittedName>
        <fullName evidence="2">Uncharacterized protein</fullName>
    </submittedName>
</protein>
<feature type="region of interest" description="Disordered" evidence="1">
    <location>
        <begin position="415"/>
        <end position="503"/>
    </location>
</feature>
<evidence type="ECO:0000256" key="1">
    <source>
        <dbReference type="SAM" id="MobiDB-lite"/>
    </source>
</evidence>
<dbReference type="VEuPathDB" id="GiardiaDB:GL50803_14903"/>
<proteinExistence type="predicted"/>
<name>D3KHB3_GIAIC</name>
<dbReference type="EMBL" id="AACB03000001">
    <property type="protein sequence ID" value="KAE8305667.1"/>
    <property type="molecule type" value="Genomic_DNA"/>
</dbReference>
<dbReference type="HOGENOM" id="CLU_453038_0_0_1"/>
<feature type="compositionally biased region" description="Polar residues" evidence="1">
    <location>
        <begin position="354"/>
        <end position="374"/>
    </location>
</feature>
<gene>
    <name evidence="2" type="ORF">GL50803_0014903</name>
</gene>
<comment type="caution">
    <text evidence="2">The sequence shown here is derived from an EMBL/GenBank/DDBJ whole genome shotgun (WGS) entry which is preliminary data.</text>
</comment>
<dbReference type="AlphaFoldDB" id="D3KHB3"/>
<dbReference type="Proteomes" id="UP000001548">
    <property type="component" value="Unassembled WGS sequence"/>
</dbReference>
<keyword evidence="3" id="KW-1185">Reference proteome</keyword>
<dbReference type="OMA" id="NLFFRCK"/>
<accession>D3KHB3</accession>
<sequence>MTTNLVTSMTDLLDRTQRRQIHDAISALAAVLAPDKDPVEGITRGHDEASAVGEIASMLLGLACFSIWIPSQLVRFLHSAATKKNLFFRCKHNQGRWSFSFLVKGPEQTKVTLDRSPCNVDLQRRTHYVQTQFVEVFKTDTRISTGLLAVLWPGLAAEYRPIYIEREIPAPVQKATYALIPSQDGISASSCIFGNAWASSTSRNKLAITESYIYSTKHQSVRKQVLAAALDIYDSANNAYINEVTGKELVELYRKRKLQLESYQLSKQGEVGKEHALSELYSSSLALRNPYYHFSFNVVPSAYDFPAICDRINSLSLKPVTIHHTSGQIKRFDTFDNVRIYMYSLRDTMERASENVTPQPRESLASTRNNSGTETAYEYSRYPQRHPAHEPIVPQVALETIVPDGNAMEAAVFRMTNNRPKRPESAGEYNKRTSGDGANRSRDRDLHTSELIGVNLPRKRPKSTETKRNSRTTSKKMQQVEEARPNRTGPPDTAHDNNFKLSRPDTLVQTPGTGAHPNQHSKSSINKHHCGYTQSIQHVDRFLSFMSATAQCVVTVENEQKRNVLMRAISKSVQGLLAENDVDTFELFGFDSTHANINTIQDL</sequence>
<feature type="region of interest" description="Disordered" evidence="1">
    <location>
        <begin position="351"/>
        <end position="375"/>
    </location>
</feature>
<feature type="compositionally biased region" description="Basic and acidic residues" evidence="1">
    <location>
        <begin position="421"/>
        <end position="448"/>
    </location>
</feature>
<evidence type="ECO:0000313" key="2">
    <source>
        <dbReference type="EMBL" id="KAE8305667.1"/>
    </source>
</evidence>
<organism evidence="2 3">
    <name type="scientific">Giardia intestinalis (strain ATCC 50803 / WB clone C6)</name>
    <name type="common">Giardia lamblia</name>
    <dbReference type="NCBI Taxonomy" id="184922"/>
    <lineage>
        <taxon>Eukaryota</taxon>
        <taxon>Metamonada</taxon>
        <taxon>Diplomonadida</taxon>
        <taxon>Hexamitidae</taxon>
        <taxon>Giardiinae</taxon>
        <taxon>Giardia</taxon>
    </lineage>
</organism>